<dbReference type="EMBL" id="CAAE01015030">
    <property type="protein sequence ID" value="CAG11167.1"/>
    <property type="molecule type" value="Genomic_DNA"/>
</dbReference>
<evidence type="ECO:0000256" key="1">
    <source>
        <dbReference type="SAM" id="MobiDB-lite"/>
    </source>
</evidence>
<protein>
    <submittedName>
        <fullName evidence="4">(spotted green pufferfish) hypothetical protein</fullName>
    </submittedName>
</protein>
<keyword evidence="2" id="KW-0472">Membrane</keyword>
<proteinExistence type="predicted"/>
<keyword evidence="3" id="KW-0732">Signal</keyword>
<feature type="region of interest" description="Disordered" evidence="1">
    <location>
        <begin position="21"/>
        <end position="42"/>
    </location>
</feature>
<feature type="chain" id="PRO_5004243041" evidence="3">
    <location>
        <begin position="22"/>
        <end position="226"/>
    </location>
</feature>
<comment type="caution">
    <text evidence="4">The sequence shown here is derived from an EMBL/GenBank/DDBJ whole genome shotgun (WGS) entry which is preliminary data.</text>
</comment>
<feature type="compositionally biased region" description="Polar residues" evidence="1">
    <location>
        <begin position="21"/>
        <end position="32"/>
    </location>
</feature>
<name>Q4RKB5_TETNG</name>
<feature type="transmembrane region" description="Helical" evidence="2">
    <location>
        <begin position="167"/>
        <end position="185"/>
    </location>
</feature>
<feature type="signal peptide" evidence="3">
    <location>
        <begin position="1"/>
        <end position="21"/>
    </location>
</feature>
<evidence type="ECO:0000256" key="2">
    <source>
        <dbReference type="SAM" id="Phobius"/>
    </source>
</evidence>
<dbReference type="KEGG" id="tng:GSTEN00033030G001"/>
<dbReference type="OrthoDB" id="544868at2759"/>
<gene>
    <name evidence="4" type="ORF">GSTENG00033030001</name>
</gene>
<dbReference type="AlphaFoldDB" id="Q4RKB5"/>
<evidence type="ECO:0000256" key="3">
    <source>
        <dbReference type="SAM" id="SignalP"/>
    </source>
</evidence>
<accession>Q4RKB5</accession>
<feature type="compositionally biased region" description="Low complexity" evidence="1">
    <location>
        <begin position="33"/>
        <end position="42"/>
    </location>
</feature>
<organism evidence="4">
    <name type="scientific">Tetraodon nigroviridis</name>
    <name type="common">Spotted green pufferfish</name>
    <name type="synonym">Chelonodon nigroviridis</name>
    <dbReference type="NCBI Taxonomy" id="99883"/>
    <lineage>
        <taxon>Eukaryota</taxon>
        <taxon>Metazoa</taxon>
        <taxon>Chordata</taxon>
        <taxon>Craniata</taxon>
        <taxon>Vertebrata</taxon>
        <taxon>Euteleostomi</taxon>
        <taxon>Actinopterygii</taxon>
        <taxon>Neopterygii</taxon>
        <taxon>Teleostei</taxon>
        <taxon>Neoteleostei</taxon>
        <taxon>Acanthomorphata</taxon>
        <taxon>Eupercaria</taxon>
        <taxon>Tetraodontiformes</taxon>
        <taxon>Tetradontoidea</taxon>
        <taxon>Tetraodontidae</taxon>
        <taxon>Tetraodon</taxon>
    </lineage>
</organism>
<reference evidence="4" key="1">
    <citation type="journal article" date="2004" name="Nature">
        <title>Genome duplication in the teleost fish Tetraodon nigroviridis reveals the early vertebrate proto-karyotype.</title>
        <authorList>
            <person name="Jaillon O."/>
            <person name="Aury J.-M."/>
            <person name="Brunet F."/>
            <person name="Petit J.-L."/>
            <person name="Stange-Thomann N."/>
            <person name="Mauceli E."/>
            <person name="Bouneau L."/>
            <person name="Fischer C."/>
            <person name="Ozouf-Costaz C."/>
            <person name="Bernot A."/>
            <person name="Nicaud S."/>
            <person name="Jaffe D."/>
            <person name="Fisher S."/>
            <person name="Lutfalla G."/>
            <person name="Dossat C."/>
            <person name="Segurens B."/>
            <person name="Dasilva C."/>
            <person name="Salanoubat M."/>
            <person name="Levy M."/>
            <person name="Boudet N."/>
            <person name="Castellano S."/>
            <person name="Anthouard V."/>
            <person name="Jubin C."/>
            <person name="Castelli V."/>
            <person name="Katinka M."/>
            <person name="Vacherie B."/>
            <person name="Biemont C."/>
            <person name="Skalli Z."/>
            <person name="Cattolico L."/>
            <person name="Poulain J."/>
            <person name="De Berardinis V."/>
            <person name="Cruaud C."/>
            <person name="Duprat S."/>
            <person name="Brottier P."/>
            <person name="Coutanceau J.-P."/>
            <person name="Gouzy J."/>
            <person name="Parra G."/>
            <person name="Lardier G."/>
            <person name="Chapple C."/>
            <person name="McKernan K.J."/>
            <person name="McEwan P."/>
            <person name="Bosak S."/>
            <person name="Kellis M."/>
            <person name="Volff J.-N."/>
            <person name="Guigo R."/>
            <person name="Zody M.C."/>
            <person name="Mesirov J."/>
            <person name="Lindblad-Toh K."/>
            <person name="Birren B."/>
            <person name="Nusbaum C."/>
            <person name="Kahn D."/>
            <person name="Robinson-Rechavi M."/>
            <person name="Laudet V."/>
            <person name="Schachter V."/>
            <person name="Quetier F."/>
            <person name="Saurin W."/>
            <person name="Scarpelli C."/>
            <person name="Wincker P."/>
            <person name="Lander E.S."/>
            <person name="Weissenbach J."/>
            <person name="Roest Crollius H."/>
        </authorList>
    </citation>
    <scope>NUCLEOTIDE SEQUENCE [LARGE SCALE GENOMIC DNA]</scope>
</reference>
<evidence type="ECO:0000313" key="4">
    <source>
        <dbReference type="EMBL" id="CAG11167.1"/>
    </source>
</evidence>
<sequence>MDVQAVLSLVAVSLIAAGSHSDTVQPSGSVNETSASTPPASTHSSCPCPVLASTPTASPPQPQLGLLRVKWTGQCNGDVNLFLYRNLLSLPVCYDSNVTGLLGTVCKERKGCKETPSWHQRGTKTQGYLVQKTGIEWKICVSLQVKCSGPAKAAEGDVQGQLVTYKVMTALLCCVLLLLLMIRFTKPTVRALQKRLSDSRQSRWIGPTQSHSGEDHTQTGRKKKRE</sequence>
<reference evidence="4" key="2">
    <citation type="submission" date="2004-02" db="EMBL/GenBank/DDBJ databases">
        <authorList>
            <consortium name="Genoscope"/>
            <consortium name="Whitehead Institute Centre for Genome Research"/>
        </authorList>
    </citation>
    <scope>NUCLEOTIDE SEQUENCE</scope>
</reference>
<keyword evidence="2" id="KW-0812">Transmembrane</keyword>
<feature type="region of interest" description="Disordered" evidence="1">
    <location>
        <begin position="200"/>
        <end position="226"/>
    </location>
</feature>
<keyword evidence="2" id="KW-1133">Transmembrane helix</keyword>